<reference evidence="13" key="1">
    <citation type="submission" date="2009-08" db="EMBL/GenBank/DDBJ databases">
        <title>Complete sequence of chromosome of Methanocaldococcus fervens AG86.</title>
        <authorList>
            <consortium name="US DOE Joint Genome Institute"/>
            <person name="Lucas S."/>
            <person name="Copeland A."/>
            <person name="Lapidus A."/>
            <person name="Glavina del Rio T."/>
            <person name="Tice H."/>
            <person name="Bruce D."/>
            <person name="Goodwin L."/>
            <person name="Pitluck S."/>
            <person name="Chertkov O."/>
            <person name="Detter J.C."/>
            <person name="Han C."/>
            <person name="Tapia R."/>
            <person name="Larimer F."/>
            <person name="Land M."/>
            <person name="Hauser L."/>
            <person name="Kyrpides N."/>
            <person name="Ovchinnikova G."/>
            <person name="Lupa-Sieprawska M."/>
            <person name="Whitman W.B."/>
        </authorList>
    </citation>
    <scope>NUCLEOTIDE SEQUENCE [LARGE SCALE GENOMIC DNA]</scope>
    <source>
        <strain evidence="13">AG86</strain>
    </source>
</reference>
<name>C7P7K5_METFA</name>
<dbReference type="GO" id="GO:0034213">
    <property type="term" value="P:quinolinate catabolic process"/>
    <property type="evidence" value="ECO:0007669"/>
    <property type="project" value="TreeGrafter"/>
</dbReference>
<dbReference type="InterPro" id="IPR036068">
    <property type="entry name" value="Nicotinate_pribotase-like_C"/>
</dbReference>
<feature type="binding site" evidence="10">
    <location>
        <position position="162"/>
    </location>
    <ligand>
        <name>substrate</name>
    </ligand>
</feature>
<dbReference type="GO" id="GO:0009435">
    <property type="term" value="P:NAD+ biosynthetic process"/>
    <property type="evidence" value="ECO:0007669"/>
    <property type="project" value="UniProtKB-UniPathway"/>
</dbReference>
<dbReference type="InterPro" id="IPR004393">
    <property type="entry name" value="NadC"/>
</dbReference>
<evidence type="ECO:0000256" key="5">
    <source>
        <dbReference type="ARBA" id="ARBA00022642"/>
    </source>
</evidence>
<dbReference type="SUPFAM" id="SSF54675">
    <property type="entry name" value="Nicotinate/Quinolinate PRTase N-terminal domain-like"/>
    <property type="match status" value="1"/>
</dbReference>
<dbReference type="FunFam" id="3.90.1170.20:FF:000001">
    <property type="entry name" value="Nicotinate-nucleotide diphosphorylase (Carboxylating)"/>
    <property type="match status" value="1"/>
</dbReference>
<evidence type="ECO:0000256" key="7">
    <source>
        <dbReference type="ARBA" id="ARBA00022679"/>
    </source>
</evidence>
<protein>
    <recommendedName>
        <fullName evidence="9">Nicotinate-nucleotide pyrophosphorylase [carboxylating]</fullName>
        <ecNumber evidence="9">2.4.2.19</ecNumber>
    </recommendedName>
    <alternativeName>
        <fullName evidence="9">Quinolinate phosphoribosyltransferase [decarboxylating]</fullName>
    </alternativeName>
</protein>
<dbReference type="PIRSF" id="PIRSF006250">
    <property type="entry name" value="NadC_ModD"/>
    <property type="match status" value="1"/>
</dbReference>
<evidence type="ECO:0000256" key="4">
    <source>
        <dbReference type="ARBA" id="ARBA00011218"/>
    </source>
</evidence>
<feature type="domain" description="Quinolinate phosphoribosyl transferase C-terminal" evidence="11">
    <location>
        <begin position="105"/>
        <end position="278"/>
    </location>
</feature>
<evidence type="ECO:0000256" key="8">
    <source>
        <dbReference type="ARBA" id="ARBA00047445"/>
    </source>
</evidence>
<comment type="similarity">
    <text evidence="3 9">Belongs to the NadC/ModD family.</text>
</comment>
<sequence length="285" mass="32015">MLKDYALKLLKKSLEYDIGFGDITTASTIPEGVEAKGVIKSKEPCIVCGVDFIVAFFEEYGIKCKKLFNDGDEAYGNILELEGDAKTILMLERTALNLLMHLSGIATITNRIVKKVRKVNKKVKIACTRKTLPLLSPLQKYAVYVGGGDTHRFRLDDCVLIKDNHIAIVGIKEAIRKARENVSFTKKIEVEVSNFDELKEALEERADIIMLDNFKPEDVEKALNIIDDFKKTTGFRPIIEVSGGIREENILEYAKYNVDVISLGMLTHSVKSVDMSLDITFSKQM</sequence>
<dbReference type="InterPro" id="IPR037128">
    <property type="entry name" value="Quinolinate_PRibosylTase_N_sf"/>
</dbReference>
<keyword evidence="5 9" id="KW-0662">Pyridine nucleotide biosynthesis</keyword>
<comment type="function">
    <text evidence="1 9">Involved in the catabolism of quinolinic acid (QA).</text>
</comment>
<dbReference type="Gene3D" id="3.90.1170.20">
    <property type="entry name" value="Quinolinate phosphoribosyl transferase, N-terminal domain"/>
    <property type="match status" value="1"/>
</dbReference>
<dbReference type="PANTHER" id="PTHR32179:SF3">
    <property type="entry name" value="NICOTINATE-NUCLEOTIDE PYROPHOSPHORYLASE [CARBOXYLATING]"/>
    <property type="match status" value="1"/>
</dbReference>
<feature type="binding site" evidence="10">
    <location>
        <begin position="263"/>
        <end position="265"/>
    </location>
    <ligand>
        <name>substrate</name>
    </ligand>
</feature>
<evidence type="ECO:0000259" key="12">
    <source>
        <dbReference type="Pfam" id="PF02749"/>
    </source>
</evidence>
<evidence type="ECO:0000256" key="3">
    <source>
        <dbReference type="ARBA" id="ARBA00009400"/>
    </source>
</evidence>
<dbReference type="Pfam" id="PF02749">
    <property type="entry name" value="QRPTase_N"/>
    <property type="match status" value="1"/>
</dbReference>
<dbReference type="NCBIfam" id="TIGR00078">
    <property type="entry name" value="nadC"/>
    <property type="match status" value="1"/>
</dbReference>
<accession>C7P7K5</accession>
<dbReference type="GeneID" id="8365394"/>
<evidence type="ECO:0000313" key="13">
    <source>
        <dbReference type="EMBL" id="ACV24537.1"/>
    </source>
</evidence>
<dbReference type="UniPathway" id="UPA00253">
    <property type="reaction ID" value="UER00331"/>
</dbReference>
<dbReference type="KEGG" id="mfe:Mefer_0719"/>
<dbReference type="FunFam" id="3.20.20.70:FF:000030">
    <property type="entry name" value="Nicotinate-nucleotide pyrophosphorylase, carboxylating"/>
    <property type="match status" value="1"/>
</dbReference>
<feature type="binding site" evidence="10">
    <location>
        <position position="93"/>
    </location>
    <ligand>
        <name>substrate</name>
    </ligand>
</feature>
<dbReference type="InterPro" id="IPR027277">
    <property type="entry name" value="NadC/ModD"/>
</dbReference>
<comment type="subunit">
    <text evidence="4 9">Hexamer formed by 3 homodimers.</text>
</comment>
<dbReference type="EMBL" id="CP001696">
    <property type="protein sequence ID" value="ACV24537.1"/>
    <property type="molecule type" value="Genomic_DNA"/>
</dbReference>
<dbReference type="SUPFAM" id="SSF51690">
    <property type="entry name" value="Nicotinate/Quinolinate PRTase C-terminal domain-like"/>
    <property type="match status" value="1"/>
</dbReference>
<dbReference type="InterPro" id="IPR022412">
    <property type="entry name" value="Quinolinate_PRibosylTrfase_N"/>
</dbReference>
<dbReference type="AlphaFoldDB" id="C7P7K5"/>
<dbReference type="HOGENOM" id="CLU_039622_2_0_2"/>
<evidence type="ECO:0000256" key="2">
    <source>
        <dbReference type="ARBA" id="ARBA00004893"/>
    </source>
</evidence>
<dbReference type="RefSeq" id="WP_015791274.1">
    <property type="nucleotide sequence ID" value="NC_013156.1"/>
</dbReference>
<dbReference type="Pfam" id="PF01729">
    <property type="entry name" value="QRPTase_C"/>
    <property type="match status" value="1"/>
</dbReference>
<dbReference type="InterPro" id="IPR013785">
    <property type="entry name" value="Aldolase_TIM"/>
</dbReference>
<dbReference type="Proteomes" id="UP000001495">
    <property type="component" value="Chromosome"/>
</dbReference>
<dbReference type="eggNOG" id="arCOG01482">
    <property type="taxonomic scope" value="Archaea"/>
</dbReference>
<feature type="domain" description="Quinolinate phosphoribosyl transferase N-terminal" evidence="12">
    <location>
        <begin position="22"/>
        <end position="103"/>
    </location>
</feature>
<evidence type="ECO:0000313" key="14">
    <source>
        <dbReference type="Proteomes" id="UP000001495"/>
    </source>
</evidence>
<dbReference type="PANTHER" id="PTHR32179">
    <property type="entry name" value="NICOTINATE-NUCLEOTIDE PYROPHOSPHORYLASE [CARBOXYLATING]"/>
    <property type="match status" value="1"/>
</dbReference>
<feature type="binding site" evidence="10">
    <location>
        <position position="191"/>
    </location>
    <ligand>
        <name>substrate</name>
    </ligand>
</feature>
<dbReference type="InterPro" id="IPR002638">
    <property type="entry name" value="Quinolinate_PRibosylTrfase_C"/>
</dbReference>
<dbReference type="Gene3D" id="3.20.20.70">
    <property type="entry name" value="Aldolase class I"/>
    <property type="match status" value="1"/>
</dbReference>
<proteinExistence type="inferred from homology"/>
<feature type="binding site" evidence="10">
    <location>
        <position position="152"/>
    </location>
    <ligand>
        <name>substrate</name>
    </ligand>
</feature>
<evidence type="ECO:0000259" key="11">
    <source>
        <dbReference type="Pfam" id="PF01729"/>
    </source>
</evidence>
<comment type="catalytic activity">
    <reaction evidence="8 9">
        <text>nicotinate beta-D-ribonucleotide + CO2 + diphosphate = quinolinate + 5-phospho-alpha-D-ribose 1-diphosphate + 2 H(+)</text>
        <dbReference type="Rhea" id="RHEA:12733"/>
        <dbReference type="ChEBI" id="CHEBI:15378"/>
        <dbReference type="ChEBI" id="CHEBI:16526"/>
        <dbReference type="ChEBI" id="CHEBI:29959"/>
        <dbReference type="ChEBI" id="CHEBI:33019"/>
        <dbReference type="ChEBI" id="CHEBI:57502"/>
        <dbReference type="ChEBI" id="CHEBI:58017"/>
        <dbReference type="EC" id="2.4.2.19"/>
    </reaction>
</comment>
<gene>
    <name evidence="13" type="ordered locus">Mefer_0719</name>
</gene>
<evidence type="ECO:0000256" key="10">
    <source>
        <dbReference type="PIRSR" id="PIRSR006250-1"/>
    </source>
</evidence>
<feature type="binding site" evidence="10">
    <location>
        <position position="212"/>
    </location>
    <ligand>
        <name>substrate</name>
    </ligand>
</feature>
<comment type="pathway">
    <text evidence="2 9">Cofactor biosynthesis; NAD(+) biosynthesis; nicotinate D-ribonucleotide from quinolinate: step 1/1.</text>
</comment>
<organism evidence="13 14">
    <name type="scientific">Methanocaldococcus fervens (strain DSM 4213 / JCM 15782 / AG86)</name>
    <name type="common">Methanococcus fervens</name>
    <dbReference type="NCBI Taxonomy" id="573064"/>
    <lineage>
        <taxon>Archaea</taxon>
        <taxon>Methanobacteriati</taxon>
        <taxon>Methanobacteriota</taxon>
        <taxon>Methanomada group</taxon>
        <taxon>Methanococci</taxon>
        <taxon>Methanococcales</taxon>
        <taxon>Methanocaldococcaceae</taxon>
        <taxon>Methanocaldococcus</taxon>
    </lineage>
</organism>
<dbReference type="STRING" id="573064.Mefer_0719"/>
<dbReference type="OrthoDB" id="115072at2157"/>
<keyword evidence="7 9" id="KW-0808">Transferase</keyword>
<dbReference type="GO" id="GO:0004514">
    <property type="term" value="F:nicotinate-nucleotide diphosphorylase (carboxylating) activity"/>
    <property type="evidence" value="ECO:0007669"/>
    <property type="project" value="UniProtKB-EC"/>
</dbReference>
<keyword evidence="6 9" id="KW-0328">Glycosyltransferase</keyword>
<dbReference type="EC" id="2.4.2.19" evidence="9"/>
<evidence type="ECO:0000256" key="9">
    <source>
        <dbReference type="PIRNR" id="PIRNR006250"/>
    </source>
</evidence>
<dbReference type="GO" id="GO:0005737">
    <property type="term" value="C:cytoplasm"/>
    <property type="evidence" value="ECO:0007669"/>
    <property type="project" value="TreeGrafter"/>
</dbReference>
<dbReference type="CDD" id="cd01572">
    <property type="entry name" value="QPRTase"/>
    <property type="match status" value="1"/>
</dbReference>
<evidence type="ECO:0000256" key="1">
    <source>
        <dbReference type="ARBA" id="ARBA00003237"/>
    </source>
</evidence>
<keyword evidence="14" id="KW-1185">Reference proteome</keyword>
<evidence type="ECO:0000256" key="6">
    <source>
        <dbReference type="ARBA" id="ARBA00022676"/>
    </source>
</evidence>
<feature type="binding site" evidence="10">
    <location>
        <begin position="128"/>
        <end position="130"/>
    </location>
    <ligand>
        <name>substrate</name>
    </ligand>
</feature>
<feature type="binding site" evidence="10">
    <location>
        <begin position="242"/>
        <end position="244"/>
    </location>
    <ligand>
        <name>substrate</name>
    </ligand>
</feature>